<dbReference type="EMBL" id="WJQU01000003">
    <property type="protein sequence ID" value="KAJ6636957.1"/>
    <property type="molecule type" value="Genomic_DNA"/>
</dbReference>
<comment type="caution">
    <text evidence="1">The sequence shown here is derived from an EMBL/GenBank/DDBJ whole genome shotgun (WGS) entry which is preliminary data.</text>
</comment>
<dbReference type="Proteomes" id="UP001151699">
    <property type="component" value="Chromosome X"/>
</dbReference>
<accession>A0A9Q0MUW1</accession>
<dbReference type="AlphaFoldDB" id="A0A9Q0MUW1"/>
<organism evidence="1 2">
    <name type="scientific">Pseudolycoriella hygida</name>
    <dbReference type="NCBI Taxonomy" id="35572"/>
    <lineage>
        <taxon>Eukaryota</taxon>
        <taxon>Metazoa</taxon>
        <taxon>Ecdysozoa</taxon>
        <taxon>Arthropoda</taxon>
        <taxon>Hexapoda</taxon>
        <taxon>Insecta</taxon>
        <taxon>Pterygota</taxon>
        <taxon>Neoptera</taxon>
        <taxon>Endopterygota</taxon>
        <taxon>Diptera</taxon>
        <taxon>Nematocera</taxon>
        <taxon>Sciaroidea</taxon>
        <taxon>Sciaridae</taxon>
        <taxon>Pseudolycoriella</taxon>
    </lineage>
</organism>
<protein>
    <submittedName>
        <fullName evidence="1">Uncharacterized protein</fullName>
    </submittedName>
</protein>
<proteinExistence type="predicted"/>
<reference evidence="1" key="1">
    <citation type="submission" date="2022-07" db="EMBL/GenBank/DDBJ databases">
        <authorList>
            <person name="Trinca V."/>
            <person name="Uliana J.V.C."/>
            <person name="Torres T.T."/>
            <person name="Ward R.J."/>
            <person name="Monesi N."/>
        </authorList>
    </citation>
    <scope>NUCLEOTIDE SEQUENCE</scope>
    <source>
        <strain evidence="1">HSMRA1968</strain>
        <tissue evidence="1">Whole embryos</tissue>
    </source>
</reference>
<name>A0A9Q0MUW1_9DIPT</name>
<gene>
    <name evidence="1" type="ORF">Bhyg_09683</name>
</gene>
<keyword evidence="2" id="KW-1185">Reference proteome</keyword>
<evidence type="ECO:0000313" key="2">
    <source>
        <dbReference type="Proteomes" id="UP001151699"/>
    </source>
</evidence>
<sequence>MNDIKRYDDMYYVIIDRKVTKTDKSNEFAIIGRFLDIERQCEKLRPENAEDRFFLNYQKAGRCTTQPIALENYEMLPFKIAIYVAWNSTAEMRTTRNVTSILLTLTRSRLLRNSFDSVESSAQNFLAQMDKRFAFYKCHNVIINFKK</sequence>
<evidence type="ECO:0000313" key="1">
    <source>
        <dbReference type="EMBL" id="KAJ6636957.1"/>
    </source>
</evidence>